<proteinExistence type="predicted"/>
<gene>
    <name evidence="1" type="ORF">D2917_19510</name>
</gene>
<dbReference type="AlphaFoldDB" id="A0A5P3VJF6"/>
<dbReference type="Pfam" id="PF16310">
    <property type="entry name" value="DUF4952"/>
    <property type="match status" value="1"/>
</dbReference>
<dbReference type="InterPro" id="IPR032537">
    <property type="entry name" value="DUF4952"/>
</dbReference>
<dbReference type="EMBL" id="CP032519">
    <property type="protein sequence ID" value="QEZ46437.1"/>
    <property type="molecule type" value="Genomic_DNA"/>
</dbReference>
<reference evidence="1 2" key="1">
    <citation type="submission" date="2018-09" db="EMBL/GenBank/DDBJ databases">
        <title>Complete genome sequence of Cupriavidus oxalaticus T2, a bacterium capable of phenol tolerance and degradation.</title>
        <authorList>
            <person name="Yan J."/>
        </authorList>
    </citation>
    <scope>NUCLEOTIDE SEQUENCE [LARGE SCALE GENOMIC DNA]</scope>
    <source>
        <strain evidence="1 2">T2</strain>
    </source>
</reference>
<evidence type="ECO:0000313" key="1">
    <source>
        <dbReference type="EMBL" id="QEZ46437.1"/>
    </source>
</evidence>
<sequence length="111" mass="12661">MRQLGLQRPDVKFVSCEQVKSSDLGMDRLEAVYRVEGKDIAKVENWLIHFAHVTPLKFACCGWESSEGDFKGRDGVMYTIGMGGEASVSTRKAFAKIPFLKLRIKRYFERP</sequence>
<evidence type="ECO:0000313" key="2">
    <source>
        <dbReference type="Proteomes" id="UP000325743"/>
    </source>
</evidence>
<name>A0A5P3VJF6_9BURK</name>
<protein>
    <submittedName>
        <fullName evidence="1">DUF4952 domain-containing protein</fullName>
    </submittedName>
</protein>
<dbReference type="Proteomes" id="UP000325743">
    <property type="component" value="Chromosome 2"/>
</dbReference>
<accession>A0A5P3VJF6</accession>
<organism evidence="1 2">
    <name type="scientific">Cupriavidus oxalaticus</name>
    <dbReference type="NCBI Taxonomy" id="96344"/>
    <lineage>
        <taxon>Bacteria</taxon>
        <taxon>Pseudomonadati</taxon>
        <taxon>Pseudomonadota</taxon>
        <taxon>Betaproteobacteria</taxon>
        <taxon>Burkholderiales</taxon>
        <taxon>Burkholderiaceae</taxon>
        <taxon>Cupriavidus</taxon>
    </lineage>
</organism>